<feature type="transmembrane region" description="Helical" evidence="7">
    <location>
        <begin position="87"/>
        <end position="108"/>
    </location>
</feature>
<evidence type="ECO:0000256" key="7">
    <source>
        <dbReference type="RuleBase" id="RU363032"/>
    </source>
</evidence>
<evidence type="ECO:0000259" key="8">
    <source>
        <dbReference type="PROSITE" id="PS50928"/>
    </source>
</evidence>
<reference evidence="9" key="2">
    <citation type="submission" date="2013-06" db="EMBL/GenBank/DDBJ databases">
        <title>Draft genome sequence of Clostridium hylemonae (DSM 15053).</title>
        <authorList>
            <person name="Sudarsanam P."/>
            <person name="Ley R."/>
            <person name="Guruge J."/>
            <person name="Turnbaugh P.J."/>
            <person name="Mahowald M."/>
            <person name="Liep D."/>
            <person name="Gordon J."/>
        </authorList>
    </citation>
    <scope>NUCLEOTIDE SEQUENCE</scope>
    <source>
        <strain evidence="9">DSM 15053</strain>
    </source>
</reference>
<dbReference type="PANTHER" id="PTHR30193:SF37">
    <property type="entry name" value="INNER MEMBRANE ABC TRANSPORTER PERMEASE PROTEIN YCJO"/>
    <property type="match status" value="1"/>
</dbReference>
<comment type="similarity">
    <text evidence="7">Belongs to the binding-protein-dependent transport system permease family.</text>
</comment>
<dbReference type="CDD" id="cd06261">
    <property type="entry name" value="TM_PBP2"/>
    <property type="match status" value="1"/>
</dbReference>
<dbReference type="PANTHER" id="PTHR30193">
    <property type="entry name" value="ABC TRANSPORTER PERMEASE PROTEIN"/>
    <property type="match status" value="1"/>
</dbReference>
<accession>C0BZ51</accession>
<dbReference type="Proteomes" id="UP000004893">
    <property type="component" value="Unassembled WGS sequence"/>
</dbReference>
<evidence type="ECO:0000256" key="3">
    <source>
        <dbReference type="ARBA" id="ARBA00022475"/>
    </source>
</evidence>
<keyword evidence="5 7" id="KW-1133">Transmembrane helix</keyword>
<dbReference type="InterPro" id="IPR051393">
    <property type="entry name" value="ABC_transporter_permease"/>
</dbReference>
<dbReference type="SUPFAM" id="SSF161098">
    <property type="entry name" value="MetI-like"/>
    <property type="match status" value="1"/>
</dbReference>
<organism evidence="9 10">
    <name type="scientific">[Clostridium] hylemonae DSM 15053</name>
    <dbReference type="NCBI Taxonomy" id="553973"/>
    <lineage>
        <taxon>Bacteria</taxon>
        <taxon>Bacillati</taxon>
        <taxon>Bacillota</taxon>
        <taxon>Clostridia</taxon>
        <taxon>Lachnospirales</taxon>
        <taxon>Lachnospiraceae</taxon>
    </lineage>
</organism>
<feature type="transmembrane region" description="Helical" evidence="7">
    <location>
        <begin position="27"/>
        <end position="49"/>
    </location>
</feature>
<dbReference type="HOGENOM" id="CLU_016047_0_2_9"/>
<evidence type="ECO:0000256" key="4">
    <source>
        <dbReference type="ARBA" id="ARBA00022692"/>
    </source>
</evidence>
<reference evidence="9" key="1">
    <citation type="submission" date="2009-02" db="EMBL/GenBank/DDBJ databases">
        <authorList>
            <person name="Fulton L."/>
            <person name="Clifton S."/>
            <person name="Fulton B."/>
            <person name="Xu J."/>
            <person name="Minx P."/>
            <person name="Pepin K.H."/>
            <person name="Johnson M."/>
            <person name="Bhonagiri V."/>
            <person name="Nash W.E."/>
            <person name="Mardis E.R."/>
            <person name="Wilson R.K."/>
        </authorList>
    </citation>
    <scope>NUCLEOTIDE SEQUENCE [LARGE SCALE GENOMIC DNA]</scope>
    <source>
        <strain evidence="9">DSM 15053</strain>
    </source>
</reference>
<evidence type="ECO:0000256" key="6">
    <source>
        <dbReference type="ARBA" id="ARBA00023136"/>
    </source>
</evidence>
<dbReference type="OrthoDB" id="145927at2"/>
<dbReference type="EMBL" id="ABYI02000018">
    <property type="protein sequence ID" value="EEG75129.1"/>
    <property type="molecule type" value="Genomic_DNA"/>
</dbReference>
<keyword evidence="10" id="KW-1185">Reference proteome</keyword>
<evidence type="ECO:0000256" key="1">
    <source>
        <dbReference type="ARBA" id="ARBA00004651"/>
    </source>
</evidence>
<evidence type="ECO:0000256" key="2">
    <source>
        <dbReference type="ARBA" id="ARBA00022448"/>
    </source>
</evidence>
<protein>
    <submittedName>
        <fullName evidence="9">ABC transporter, permease protein</fullName>
    </submittedName>
</protein>
<name>C0BZ51_9FIRM</name>
<dbReference type="AlphaFoldDB" id="C0BZ51"/>
<keyword evidence="4 7" id="KW-0812">Transmembrane</keyword>
<comment type="subcellular location">
    <subcellularLocation>
        <location evidence="1 7">Cell membrane</location>
        <topology evidence="1 7">Multi-pass membrane protein</topology>
    </subcellularLocation>
</comment>
<evidence type="ECO:0000256" key="5">
    <source>
        <dbReference type="ARBA" id="ARBA00022989"/>
    </source>
</evidence>
<comment type="caution">
    <text evidence="9">The sequence shown here is derived from an EMBL/GenBank/DDBJ whole genome shotgun (WGS) entry which is preliminary data.</text>
</comment>
<evidence type="ECO:0000313" key="10">
    <source>
        <dbReference type="Proteomes" id="UP000004893"/>
    </source>
</evidence>
<keyword evidence="2 7" id="KW-0813">Transport</keyword>
<dbReference type="GO" id="GO:0055085">
    <property type="term" value="P:transmembrane transport"/>
    <property type="evidence" value="ECO:0007669"/>
    <property type="project" value="InterPro"/>
</dbReference>
<dbReference type="Pfam" id="PF00528">
    <property type="entry name" value="BPD_transp_1"/>
    <property type="match status" value="1"/>
</dbReference>
<keyword evidence="3" id="KW-1003">Cell membrane</keyword>
<dbReference type="InterPro" id="IPR000515">
    <property type="entry name" value="MetI-like"/>
</dbReference>
<keyword evidence="6 7" id="KW-0472">Membrane</keyword>
<dbReference type="Gene3D" id="1.10.3720.10">
    <property type="entry name" value="MetI-like"/>
    <property type="match status" value="1"/>
</dbReference>
<dbReference type="GO" id="GO:0005886">
    <property type="term" value="C:plasma membrane"/>
    <property type="evidence" value="ECO:0007669"/>
    <property type="project" value="UniProtKB-SubCell"/>
</dbReference>
<dbReference type="STRING" id="553973.CLOHYLEM_05090"/>
<proteinExistence type="inferred from homology"/>
<feature type="transmembrane region" description="Helical" evidence="7">
    <location>
        <begin position="278"/>
        <end position="298"/>
    </location>
</feature>
<dbReference type="PROSITE" id="PS50928">
    <property type="entry name" value="ABC_TM1"/>
    <property type="match status" value="1"/>
</dbReference>
<dbReference type="InterPro" id="IPR035906">
    <property type="entry name" value="MetI-like_sf"/>
</dbReference>
<feature type="domain" description="ABC transmembrane type-1" evidence="8">
    <location>
        <begin position="83"/>
        <end position="299"/>
    </location>
</feature>
<feature type="transmembrane region" description="Helical" evidence="7">
    <location>
        <begin position="120"/>
        <end position="143"/>
    </location>
</feature>
<gene>
    <name evidence="9" type="ORF">CLOHYLEM_05090</name>
</gene>
<evidence type="ECO:0000313" key="9">
    <source>
        <dbReference type="EMBL" id="EEG75129.1"/>
    </source>
</evidence>
<dbReference type="eggNOG" id="COG1175">
    <property type="taxonomic scope" value="Bacteria"/>
</dbReference>
<sequence length="309" mass="34671">MGCFSPRPLSEEEDNVVRKKNQKTIGLYLFPALLMVIVILYLPIFINLYESFFSWGAMSTRHDFVGLANYIKMFKDEVFYVALKNNLIFTVMSVIFQIGIALIIANVLECKFMRKTQNFFRSIYFVPSLLMVTVVGIAFKMIASPSIGVINPLLEWIGIDASKIDLLGNAGSATFAIAAMSQWQYVGYTVILFIVAIQNIPAELYEAADIDGANAVKKFFYITVPEIKDTILINTIITVTGSIREYDEVFVTTNGGPGYASETLATYLYKAGFRNDQMGYASALAFFIFIVTFIIGLAQMRGYRLDDQQ</sequence>